<comment type="subcellular location">
    <subcellularLocation>
        <location evidence="2">Cytoplasm</location>
    </subcellularLocation>
    <subcellularLocation>
        <location evidence="1">Nucleus</location>
    </subcellularLocation>
</comment>
<dbReference type="SUPFAM" id="SSF48371">
    <property type="entry name" value="ARM repeat"/>
    <property type="match status" value="1"/>
</dbReference>
<keyword evidence="11" id="KW-1185">Reference proteome</keyword>
<evidence type="ECO:0000256" key="1">
    <source>
        <dbReference type="ARBA" id="ARBA00004123"/>
    </source>
</evidence>
<evidence type="ECO:0000256" key="5">
    <source>
        <dbReference type="ARBA" id="ARBA00022737"/>
    </source>
</evidence>
<dbReference type="Proteomes" id="UP000825935">
    <property type="component" value="Chromosome 21"/>
</dbReference>
<dbReference type="OrthoDB" id="543373at2759"/>
<evidence type="ECO:0000256" key="3">
    <source>
        <dbReference type="ARBA" id="ARBA00022448"/>
    </source>
</evidence>
<dbReference type="InterPro" id="IPR058584">
    <property type="entry name" value="IMB1_TNPO1-like_TPR"/>
</dbReference>
<dbReference type="InterPro" id="IPR057672">
    <property type="entry name" value="TPR_IPO4/5"/>
</dbReference>
<dbReference type="PANTHER" id="PTHR10527">
    <property type="entry name" value="IMPORTIN BETA"/>
    <property type="match status" value="1"/>
</dbReference>
<feature type="domain" description="TOG" evidence="9">
    <location>
        <begin position="364"/>
        <end position="600"/>
    </location>
</feature>
<evidence type="ECO:0000313" key="10">
    <source>
        <dbReference type="EMBL" id="KAH7315386.1"/>
    </source>
</evidence>
<sequence>MAAAAPEQHDLDGHIAYVLGRDPAPFEALIGQLMSADNEARRHAEKLFNICRTQHGDTLVLKLMHTLQYSQVVEIRSMAALLVRKQMVIWPQLSSQSQSSIKEQLIVCVKQEQVKTVVKKLCDTVAELAASIIEDGQWNELFPFLFQCVSSDTSQWKESALMIFGQLAQYMGPSLHSDLSTLHSVFKQNLGSSMPGVRLAAFRATSSFVQTLETLQDRERFQDLLPGMMQTLNQALDVHEEATAQEALEMFIEIAGTEPQFLRKQLVEIVSNMLKIADADGLEDATRHLAVEFLITLAEARERAPGMMRRLPHFIGNLFAILMKMLLDVEDSTAWHSAEIEYENAGESNNYEFGQECLDRFANSLGGSSILPFAFELLPLYLSDQDWRKRHAALICLSQIAEGCSKVMIRNLEPIVNMVLNSFQDPHPRVRWASINAVGQLSADLGPDLQEQFHQHLLPTLVMGMDDLLNPRVQAHAATTILNFSEGCTPQILTPYLDIVVNKLLVLLQSGKRMVQEGALTALASVADSTQMNFQVYYDAVMPYLKAILMNATDKSDRMLRAKSMECISLIGMAVGKEMFGQDAKQVMDVLMSLQGTQLEHDDPIVNYMLQAWGRICKCLGQEFQPYMSIVMPPLLRSAQLKPDVTITDAANVENDNLDSDDESVERITIGDKKIGIRTSILEEKATACNMLCCYAVELKEGFYPWVDQVASTLVPLFNFYFHEDVRKAAVSAMPELLHSAKLALEKGVAVGRNESYLKQLTNYVMSALVQALHKEPETEVLSSMLQSINECIKIVGIFLEGNHVKSMVDEFKQAITAINTRKRERAERAKTEDFGPEEGEILLEENALEEEIFDQIGECVSTLVKTFKAPFLPFFEELIPFITPMLGDDHTAEERRISICIFDDVAEQCQGSACKYYDTFLPFLLEASVDADPDVRQPAVYGIGVCAQFGGVTFRPFVGEALTKIKQTISQPEAFTANNIMATDNAVSALGKICEFQRDNIDSEQVVPAWLSCLPIRNDLAVAKLVHAQLCSMVERSDPQVLGADNRNLPKVISVFAEVLIAGNDLASEATVERIVNLVKRMQQTSSPQALLAIWSSLQPEEQTVLQSILSPQPPSR</sequence>
<name>A0A8T2SBP4_CERRI</name>
<dbReference type="InterPro" id="IPR040122">
    <property type="entry name" value="Importin_beta"/>
</dbReference>
<dbReference type="PROSITE" id="PS50077">
    <property type="entry name" value="HEAT_REPEAT"/>
    <property type="match status" value="1"/>
</dbReference>
<evidence type="ECO:0000256" key="4">
    <source>
        <dbReference type="ARBA" id="ARBA00022490"/>
    </source>
</evidence>
<feature type="repeat" description="HEAT" evidence="8">
    <location>
        <begin position="415"/>
        <end position="453"/>
    </location>
</feature>
<dbReference type="Pfam" id="PF25780">
    <property type="entry name" value="TPR_IPO5"/>
    <property type="match status" value="1"/>
</dbReference>
<dbReference type="EMBL" id="CM035426">
    <property type="protein sequence ID" value="KAH7315387.1"/>
    <property type="molecule type" value="Genomic_DNA"/>
</dbReference>
<dbReference type="InterPro" id="IPR021133">
    <property type="entry name" value="HEAT_type_2"/>
</dbReference>
<dbReference type="SMART" id="SM01349">
    <property type="entry name" value="TOG"/>
    <property type="match status" value="1"/>
</dbReference>
<dbReference type="InterPro" id="IPR034085">
    <property type="entry name" value="TOG"/>
</dbReference>
<dbReference type="InterPro" id="IPR011989">
    <property type="entry name" value="ARM-like"/>
</dbReference>
<dbReference type="OMA" id="INCTSHI"/>
<dbReference type="Pfam" id="PF25574">
    <property type="entry name" value="TPR_IMB1"/>
    <property type="match status" value="1"/>
</dbReference>
<protein>
    <recommendedName>
        <fullName evidence="9">TOG domain-containing protein</fullName>
    </recommendedName>
</protein>
<proteinExistence type="predicted"/>
<dbReference type="GO" id="GO:0006606">
    <property type="term" value="P:protein import into nucleus"/>
    <property type="evidence" value="ECO:0007669"/>
    <property type="project" value="InterPro"/>
</dbReference>
<keyword evidence="5" id="KW-0677">Repeat</keyword>
<evidence type="ECO:0000256" key="7">
    <source>
        <dbReference type="ARBA" id="ARBA00023242"/>
    </source>
</evidence>
<evidence type="ECO:0000259" key="9">
    <source>
        <dbReference type="SMART" id="SM01349"/>
    </source>
</evidence>
<dbReference type="Pfam" id="PF13513">
    <property type="entry name" value="HEAT_EZ"/>
    <property type="match status" value="1"/>
</dbReference>
<dbReference type="InterPro" id="IPR016024">
    <property type="entry name" value="ARM-type_fold"/>
</dbReference>
<reference evidence="10" key="1">
    <citation type="submission" date="2021-08" db="EMBL/GenBank/DDBJ databases">
        <title>WGS assembly of Ceratopteris richardii.</title>
        <authorList>
            <person name="Marchant D.B."/>
            <person name="Chen G."/>
            <person name="Jenkins J."/>
            <person name="Shu S."/>
            <person name="Leebens-Mack J."/>
            <person name="Grimwood J."/>
            <person name="Schmutz J."/>
            <person name="Soltis P."/>
            <person name="Soltis D."/>
            <person name="Chen Z.-H."/>
        </authorList>
    </citation>
    <scope>NUCLEOTIDE SEQUENCE</scope>
    <source>
        <strain evidence="10">Whitten #5841</strain>
        <tissue evidence="10">Leaf</tissue>
    </source>
</reference>
<accession>A0A8T2SBP4</accession>
<evidence type="ECO:0000256" key="2">
    <source>
        <dbReference type="ARBA" id="ARBA00004496"/>
    </source>
</evidence>
<keyword evidence="7" id="KW-0539">Nucleus</keyword>
<evidence type="ECO:0000256" key="6">
    <source>
        <dbReference type="ARBA" id="ARBA00022927"/>
    </source>
</evidence>
<dbReference type="Pfam" id="PF18808">
    <property type="entry name" value="Importin_rep_4"/>
    <property type="match status" value="1"/>
</dbReference>
<keyword evidence="4" id="KW-0963">Cytoplasm</keyword>
<gene>
    <name evidence="10" type="ORF">KP509_21G047300</name>
</gene>
<keyword evidence="3" id="KW-0813">Transport</keyword>
<evidence type="ECO:0000256" key="8">
    <source>
        <dbReference type="PROSITE-ProRule" id="PRU00103"/>
    </source>
</evidence>
<keyword evidence="6" id="KW-0653">Protein transport</keyword>
<dbReference type="GO" id="GO:0005737">
    <property type="term" value="C:cytoplasm"/>
    <property type="evidence" value="ECO:0007669"/>
    <property type="project" value="UniProtKB-SubCell"/>
</dbReference>
<organism evidence="10 11">
    <name type="scientific">Ceratopteris richardii</name>
    <name type="common">Triangle waterfern</name>
    <dbReference type="NCBI Taxonomy" id="49495"/>
    <lineage>
        <taxon>Eukaryota</taxon>
        <taxon>Viridiplantae</taxon>
        <taxon>Streptophyta</taxon>
        <taxon>Embryophyta</taxon>
        <taxon>Tracheophyta</taxon>
        <taxon>Polypodiopsida</taxon>
        <taxon>Polypodiidae</taxon>
        <taxon>Polypodiales</taxon>
        <taxon>Pteridineae</taxon>
        <taxon>Pteridaceae</taxon>
        <taxon>Parkerioideae</taxon>
        <taxon>Ceratopteris</taxon>
    </lineage>
</organism>
<comment type="caution">
    <text evidence="10">The sequence shown here is derived from an EMBL/GenBank/DDBJ whole genome shotgun (WGS) entry which is preliminary data.</text>
</comment>
<dbReference type="InterPro" id="IPR041653">
    <property type="entry name" value="Importin_rep_4"/>
</dbReference>
<dbReference type="Pfam" id="PF18829">
    <property type="entry name" value="Importin_rep_6"/>
    <property type="match status" value="1"/>
</dbReference>
<dbReference type="EMBL" id="CM035426">
    <property type="protein sequence ID" value="KAH7315386.1"/>
    <property type="molecule type" value="Genomic_DNA"/>
</dbReference>
<dbReference type="InterPro" id="IPR041389">
    <property type="entry name" value="Importin_rep_6"/>
</dbReference>
<evidence type="ECO:0000313" key="11">
    <source>
        <dbReference type="Proteomes" id="UP000825935"/>
    </source>
</evidence>
<dbReference type="AlphaFoldDB" id="A0A8T2SBP4"/>
<dbReference type="Gene3D" id="1.25.10.10">
    <property type="entry name" value="Leucine-rich Repeat Variant"/>
    <property type="match status" value="1"/>
</dbReference>
<dbReference type="GO" id="GO:0005634">
    <property type="term" value="C:nucleus"/>
    <property type="evidence" value="ECO:0007669"/>
    <property type="project" value="UniProtKB-SubCell"/>
</dbReference>